<dbReference type="PANTHER" id="PTHR12526">
    <property type="entry name" value="GLYCOSYLTRANSFERASE"/>
    <property type="match status" value="1"/>
</dbReference>
<sequence length="356" mass="39380">MKIDIAHPGYLSVQPSDLESKGLGGNETALVLAARGLAARGHEVRVFADCPRVEDQGVHWHPLPSLREEEYRDVIVFWVRTKRVEPGKFNAPVRVAKLGLKTPNDSLLDQVLNDEINILIAFSDFQRRLYLDNFGYPETANWVVTADGLDTSHYARRLPKVPGRFLHAANPKRGLEPLLDMWPIIRSAYPGAELFVASSHLLRGITVDEDERRAGDLYRRAVAMSADGVRFLGRVAKPDLIELQLTAQFYLYPTTYPETCCIAALEAAAAGDVILCSAAGALPDRVVDDVTGFLIGGDPADPAVARRFADRIALLREDPSRLERMAQAARDLAATHDYSHVLPIWEEAFTRTMGSA</sequence>
<dbReference type="Proteomes" id="UP000198765">
    <property type="component" value="Chromosome I"/>
</dbReference>
<dbReference type="PATRIC" id="fig|299146.4.peg.1106"/>
<name>A0A1A8ZA34_9ACTN</name>
<dbReference type="PANTHER" id="PTHR12526:SF613">
    <property type="entry name" value="PHOSPHATIDYL-MYO-INOSITOL MANNOSYLTRANSFERASE"/>
    <property type="match status" value="1"/>
</dbReference>
<protein>
    <submittedName>
        <fullName evidence="3">Glycosyl transferases group 1</fullName>
    </submittedName>
</protein>
<evidence type="ECO:0000313" key="4">
    <source>
        <dbReference type="Proteomes" id="UP000198765"/>
    </source>
</evidence>
<dbReference type="OrthoDB" id="9801609at2"/>
<dbReference type="InterPro" id="IPR001296">
    <property type="entry name" value="Glyco_trans_1"/>
</dbReference>
<evidence type="ECO:0000313" key="3">
    <source>
        <dbReference type="EMBL" id="SBT40828.1"/>
    </source>
</evidence>
<dbReference type="AlphaFoldDB" id="A0A1A8ZA34"/>
<keyword evidence="4" id="KW-1185">Reference proteome</keyword>
<proteinExistence type="predicted"/>
<dbReference type="GO" id="GO:0016757">
    <property type="term" value="F:glycosyltransferase activity"/>
    <property type="evidence" value="ECO:0007669"/>
    <property type="project" value="InterPro"/>
</dbReference>
<reference evidence="3 4" key="1">
    <citation type="submission" date="2016-06" db="EMBL/GenBank/DDBJ databases">
        <authorList>
            <person name="Kjaerup R.B."/>
            <person name="Dalgaard T.S."/>
            <person name="Juul-Madsen H.R."/>
        </authorList>
    </citation>
    <scope>NUCLEOTIDE SEQUENCE [LARGE SCALE GENOMIC DNA]</scope>
    <source>
        <strain evidence="3 4">DSM 45248</strain>
    </source>
</reference>
<gene>
    <name evidence="3" type="ORF">GA0070621_1070</name>
</gene>
<organism evidence="3 4">
    <name type="scientific">Micromonospora narathiwatensis</name>
    <dbReference type="NCBI Taxonomy" id="299146"/>
    <lineage>
        <taxon>Bacteria</taxon>
        <taxon>Bacillati</taxon>
        <taxon>Actinomycetota</taxon>
        <taxon>Actinomycetes</taxon>
        <taxon>Micromonosporales</taxon>
        <taxon>Micromonosporaceae</taxon>
        <taxon>Micromonospora</taxon>
    </lineage>
</organism>
<dbReference type="Pfam" id="PF00534">
    <property type="entry name" value="Glycos_transf_1"/>
    <property type="match status" value="1"/>
</dbReference>
<evidence type="ECO:0000259" key="2">
    <source>
        <dbReference type="Pfam" id="PF00534"/>
    </source>
</evidence>
<dbReference type="CDD" id="cd03801">
    <property type="entry name" value="GT4_PimA-like"/>
    <property type="match status" value="1"/>
</dbReference>
<dbReference type="SUPFAM" id="SSF53756">
    <property type="entry name" value="UDP-Glycosyltransferase/glycogen phosphorylase"/>
    <property type="match status" value="1"/>
</dbReference>
<feature type="domain" description="Glycosyl transferase family 1" evidence="2">
    <location>
        <begin position="167"/>
        <end position="330"/>
    </location>
</feature>
<dbReference type="EMBL" id="LT594324">
    <property type="protein sequence ID" value="SBT40828.1"/>
    <property type="molecule type" value="Genomic_DNA"/>
</dbReference>
<accession>A0A1A8ZA34</accession>
<dbReference type="Gene3D" id="3.40.50.2000">
    <property type="entry name" value="Glycogen Phosphorylase B"/>
    <property type="match status" value="1"/>
</dbReference>
<keyword evidence="1 3" id="KW-0808">Transferase</keyword>
<dbReference type="RefSeq" id="WP_091192035.1">
    <property type="nucleotide sequence ID" value="NZ_LT594324.1"/>
</dbReference>
<evidence type="ECO:0000256" key="1">
    <source>
        <dbReference type="ARBA" id="ARBA00022679"/>
    </source>
</evidence>